<reference evidence="13 14" key="1">
    <citation type="submission" date="2014-04" db="EMBL/GenBank/DDBJ databases">
        <authorList>
            <consortium name="DOE Joint Genome Institute"/>
            <person name="Kuo A."/>
            <person name="Kohler A."/>
            <person name="Jargeat P."/>
            <person name="Nagy L.G."/>
            <person name="Floudas D."/>
            <person name="Copeland A."/>
            <person name="Barry K.W."/>
            <person name="Cichocki N."/>
            <person name="Veneault-Fourrey C."/>
            <person name="LaButti K."/>
            <person name="Lindquist E.A."/>
            <person name="Lipzen A."/>
            <person name="Lundell T."/>
            <person name="Morin E."/>
            <person name="Murat C."/>
            <person name="Sun H."/>
            <person name="Tunlid A."/>
            <person name="Henrissat B."/>
            <person name="Grigoriev I.V."/>
            <person name="Hibbett D.S."/>
            <person name="Martin F."/>
            <person name="Nordberg H.P."/>
            <person name="Cantor M.N."/>
            <person name="Hua S.X."/>
        </authorList>
    </citation>
    <scope>NUCLEOTIDE SEQUENCE [LARGE SCALE GENOMIC DNA]</scope>
    <source>
        <strain evidence="13 14">Ve08.2h10</strain>
    </source>
</reference>
<feature type="domain" description="Protein kinase" evidence="12">
    <location>
        <begin position="1"/>
        <end position="192"/>
    </location>
</feature>
<keyword evidence="11" id="KW-1133">Transmembrane helix</keyword>
<gene>
    <name evidence="13" type="ORF">PAXRUDRAFT_804427</name>
</gene>
<accession>A0A0D0DNS0</accession>
<name>A0A0D0DNS0_9AGAM</name>
<dbReference type="GO" id="GO:0007165">
    <property type="term" value="P:signal transduction"/>
    <property type="evidence" value="ECO:0007669"/>
    <property type="project" value="TreeGrafter"/>
</dbReference>
<dbReference type="PROSITE" id="PS00107">
    <property type="entry name" value="PROTEIN_KINASE_ATP"/>
    <property type="match status" value="1"/>
</dbReference>
<keyword evidence="14" id="KW-1185">Reference proteome</keyword>
<dbReference type="InterPro" id="IPR008271">
    <property type="entry name" value="Ser/Thr_kinase_AS"/>
</dbReference>
<dbReference type="PANTHER" id="PTHR43895">
    <property type="entry name" value="CALCIUM/CALMODULIN-DEPENDENT PROTEIN KINASE KINASE-RELATED"/>
    <property type="match status" value="1"/>
</dbReference>
<evidence type="ECO:0000256" key="5">
    <source>
        <dbReference type="ARBA" id="ARBA00022777"/>
    </source>
</evidence>
<dbReference type="InterPro" id="IPR000719">
    <property type="entry name" value="Prot_kinase_dom"/>
</dbReference>
<keyword evidence="4 9" id="KW-0547">Nucleotide-binding</keyword>
<evidence type="ECO:0000256" key="3">
    <source>
        <dbReference type="ARBA" id="ARBA00022679"/>
    </source>
</evidence>
<evidence type="ECO:0000256" key="2">
    <source>
        <dbReference type="ARBA" id="ARBA00022527"/>
    </source>
</evidence>
<dbReference type="Pfam" id="PF00069">
    <property type="entry name" value="Pkinase"/>
    <property type="match status" value="1"/>
</dbReference>
<keyword evidence="6 9" id="KW-0067">ATP-binding</keyword>
<keyword evidence="2 10" id="KW-0723">Serine/threonine-protein kinase</keyword>
<dbReference type="EC" id="2.7.11.1" evidence="1"/>
<evidence type="ECO:0000313" key="13">
    <source>
        <dbReference type="EMBL" id="KIL00623.1"/>
    </source>
</evidence>
<dbReference type="InterPro" id="IPR011009">
    <property type="entry name" value="Kinase-like_dom_sf"/>
</dbReference>
<reference evidence="14" key="2">
    <citation type="submission" date="2015-01" db="EMBL/GenBank/DDBJ databases">
        <title>Evolutionary Origins and Diversification of the Mycorrhizal Mutualists.</title>
        <authorList>
            <consortium name="DOE Joint Genome Institute"/>
            <consortium name="Mycorrhizal Genomics Consortium"/>
            <person name="Kohler A."/>
            <person name="Kuo A."/>
            <person name="Nagy L.G."/>
            <person name="Floudas D."/>
            <person name="Copeland A."/>
            <person name="Barry K.W."/>
            <person name="Cichocki N."/>
            <person name="Veneault-Fourrey C."/>
            <person name="LaButti K."/>
            <person name="Lindquist E.A."/>
            <person name="Lipzen A."/>
            <person name="Lundell T."/>
            <person name="Morin E."/>
            <person name="Murat C."/>
            <person name="Riley R."/>
            <person name="Ohm R."/>
            <person name="Sun H."/>
            <person name="Tunlid A."/>
            <person name="Henrissat B."/>
            <person name="Grigoriev I.V."/>
            <person name="Hibbett D.S."/>
            <person name="Martin F."/>
        </authorList>
    </citation>
    <scope>NUCLEOTIDE SEQUENCE [LARGE SCALE GENOMIC DNA]</scope>
    <source>
        <strain evidence="14">Ve08.2h10</strain>
    </source>
</reference>
<evidence type="ECO:0000256" key="11">
    <source>
        <dbReference type="SAM" id="Phobius"/>
    </source>
</evidence>
<evidence type="ECO:0000256" key="4">
    <source>
        <dbReference type="ARBA" id="ARBA00022741"/>
    </source>
</evidence>
<protein>
    <recommendedName>
        <fullName evidence="1">non-specific serine/threonine protein kinase</fullName>
        <ecNumber evidence="1">2.7.11.1</ecNumber>
    </recommendedName>
</protein>
<dbReference type="STRING" id="930991.A0A0D0DNS0"/>
<feature type="binding site" evidence="9">
    <location>
        <position position="56"/>
    </location>
    <ligand>
        <name>ATP</name>
        <dbReference type="ChEBI" id="CHEBI:30616"/>
    </ligand>
</feature>
<dbReference type="GO" id="GO:0004674">
    <property type="term" value="F:protein serine/threonine kinase activity"/>
    <property type="evidence" value="ECO:0007669"/>
    <property type="project" value="UniProtKB-KW"/>
</dbReference>
<dbReference type="Proteomes" id="UP000054538">
    <property type="component" value="Unassembled WGS sequence"/>
</dbReference>
<keyword evidence="11" id="KW-0812">Transmembrane</keyword>
<evidence type="ECO:0000256" key="6">
    <source>
        <dbReference type="ARBA" id="ARBA00022840"/>
    </source>
</evidence>
<comment type="catalytic activity">
    <reaction evidence="8">
        <text>L-seryl-[protein] + ATP = O-phospho-L-seryl-[protein] + ADP + H(+)</text>
        <dbReference type="Rhea" id="RHEA:17989"/>
        <dbReference type="Rhea" id="RHEA-COMP:9863"/>
        <dbReference type="Rhea" id="RHEA-COMP:11604"/>
        <dbReference type="ChEBI" id="CHEBI:15378"/>
        <dbReference type="ChEBI" id="CHEBI:29999"/>
        <dbReference type="ChEBI" id="CHEBI:30616"/>
        <dbReference type="ChEBI" id="CHEBI:83421"/>
        <dbReference type="ChEBI" id="CHEBI:456216"/>
        <dbReference type="EC" id="2.7.11.1"/>
    </reaction>
</comment>
<comment type="similarity">
    <text evidence="10">Belongs to the protein kinase superfamily.</text>
</comment>
<evidence type="ECO:0000256" key="8">
    <source>
        <dbReference type="ARBA" id="ARBA00048679"/>
    </source>
</evidence>
<dbReference type="InParanoid" id="A0A0D0DNS0"/>
<keyword evidence="3" id="KW-0808">Transferase</keyword>
<dbReference type="GO" id="GO:0005524">
    <property type="term" value="F:ATP binding"/>
    <property type="evidence" value="ECO:0007669"/>
    <property type="project" value="UniProtKB-UniRule"/>
</dbReference>
<dbReference type="PROSITE" id="PS50011">
    <property type="entry name" value="PROTEIN_KINASE_DOM"/>
    <property type="match status" value="1"/>
</dbReference>
<evidence type="ECO:0000256" key="1">
    <source>
        <dbReference type="ARBA" id="ARBA00012513"/>
    </source>
</evidence>
<dbReference type="SUPFAM" id="SSF56112">
    <property type="entry name" value="Protein kinase-like (PK-like)"/>
    <property type="match status" value="1"/>
</dbReference>
<evidence type="ECO:0000256" key="7">
    <source>
        <dbReference type="ARBA" id="ARBA00047899"/>
    </source>
</evidence>
<dbReference type="EMBL" id="KN824830">
    <property type="protein sequence ID" value="KIL00623.1"/>
    <property type="molecule type" value="Genomic_DNA"/>
</dbReference>
<feature type="transmembrane region" description="Helical" evidence="11">
    <location>
        <begin position="21"/>
        <end position="41"/>
    </location>
</feature>
<organism evidence="13 14">
    <name type="scientific">Paxillus rubicundulus Ve08.2h10</name>
    <dbReference type="NCBI Taxonomy" id="930991"/>
    <lineage>
        <taxon>Eukaryota</taxon>
        <taxon>Fungi</taxon>
        <taxon>Dikarya</taxon>
        <taxon>Basidiomycota</taxon>
        <taxon>Agaricomycotina</taxon>
        <taxon>Agaricomycetes</taxon>
        <taxon>Agaricomycetidae</taxon>
        <taxon>Boletales</taxon>
        <taxon>Paxilineae</taxon>
        <taxon>Paxillaceae</taxon>
        <taxon>Paxillus</taxon>
    </lineage>
</organism>
<keyword evidence="5" id="KW-0418">Kinase</keyword>
<evidence type="ECO:0000259" key="12">
    <source>
        <dbReference type="PROSITE" id="PS50011"/>
    </source>
</evidence>
<dbReference type="OrthoDB" id="541276at2759"/>
<dbReference type="Gene3D" id="1.10.510.10">
    <property type="entry name" value="Transferase(Phosphotransferase) domain 1"/>
    <property type="match status" value="2"/>
</dbReference>
<proteinExistence type="inferred from homology"/>
<dbReference type="PROSITE" id="PS00108">
    <property type="entry name" value="PROTEIN_KINASE_ST"/>
    <property type="match status" value="1"/>
</dbReference>
<dbReference type="SMART" id="SM00220">
    <property type="entry name" value="S_TKc"/>
    <property type="match status" value="1"/>
</dbReference>
<dbReference type="HOGENOM" id="CLU_871852_0_0_1"/>
<evidence type="ECO:0000313" key="14">
    <source>
        <dbReference type="Proteomes" id="UP000054538"/>
    </source>
</evidence>
<evidence type="ECO:0000256" key="10">
    <source>
        <dbReference type="RuleBase" id="RU000304"/>
    </source>
</evidence>
<dbReference type="InterPro" id="IPR017441">
    <property type="entry name" value="Protein_kinase_ATP_BS"/>
</dbReference>
<dbReference type="PANTHER" id="PTHR43895:SF32">
    <property type="entry name" value="SERINE_THREONINE-PROTEIN KINASE CHK1"/>
    <property type="match status" value="1"/>
</dbReference>
<sequence length="319" mass="36451">MSCTGNSMRLLDFSGQIIDHGHYFLICIIGFGTYGCIYHAVNTTSDPSHPQYYAAKYLYYAIIKSKLFHYNDSLIRQAFVEILNGVQACHRRGVFHHDLKIENILCRKDSTDIWSLGLILVDMVAGHPPWQLPIPLDKDFFAFLQNENHFHETFGISQSLNNLLNHVLNPDPLAQVGIPEFRKEILEMDTFFKHFEGYQVAPRSHDQRVPRGIPATHHTTKLTLVNPHPYMAIQSTSQHSGNLSNLPKLHVMASTLKSVTTQEGSLLAMTAVALVLIAKDQPHRNLSLMFWLFATSGTYLKRRSLERSLLHMIWHYQES</sequence>
<keyword evidence="11" id="KW-0472">Membrane</keyword>
<comment type="catalytic activity">
    <reaction evidence="7">
        <text>L-threonyl-[protein] + ATP = O-phospho-L-threonyl-[protein] + ADP + H(+)</text>
        <dbReference type="Rhea" id="RHEA:46608"/>
        <dbReference type="Rhea" id="RHEA-COMP:11060"/>
        <dbReference type="Rhea" id="RHEA-COMP:11605"/>
        <dbReference type="ChEBI" id="CHEBI:15378"/>
        <dbReference type="ChEBI" id="CHEBI:30013"/>
        <dbReference type="ChEBI" id="CHEBI:30616"/>
        <dbReference type="ChEBI" id="CHEBI:61977"/>
        <dbReference type="ChEBI" id="CHEBI:456216"/>
        <dbReference type="EC" id="2.7.11.1"/>
    </reaction>
</comment>
<dbReference type="AlphaFoldDB" id="A0A0D0DNS0"/>
<evidence type="ECO:0000256" key="9">
    <source>
        <dbReference type="PROSITE-ProRule" id="PRU10141"/>
    </source>
</evidence>